<keyword evidence="4" id="KW-0472">Membrane</keyword>
<name>A0A8S1EKX6_9PELO</name>
<evidence type="ECO:0000256" key="2">
    <source>
        <dbReference type="ARBA" id="ARBA00022737"/>
    </source>
</evidence>
<evidence type="ECO:0000256" key="1">
    <source>
        <dbReference type="ARBA" id="ARBA00022614"/>
    </source>
</evidence>
<dbReference type="InterPro" id="IPR003591">
    <property type="entry name" value="Leu-rich_rpt_typical-subtyp"/>
</dbReference>
<dbReference type="GO" id="GO:0005737">
    <property type="term" value="C:cytoplasm"/>
    <property type="evidence" value="ECO:0007669"/>
    <property type="project" value="TreeGrafter"/>
</dbReference>
<keyword evidence="4" id="KW-0812">Transmembrane</keyword>
<dbReference type="SMART" id="SM00369">
    <property type="entry name" value="LRR_TYP"/>
    <property type="match status" value="4"/>
</dbReference>
<keyword evidence="6" id="KW-1185">Reference proteome</keyword>
<dbReference type="Gene3D" id="3.80.10.10">
    <property type="entry name" value="Ribonuclease Inhibitor"/>
    <property type="match status" value="1"/>
</dbReference>
<dbReference type="PANTHER" id="PTHR48051">
    <property type="match status" value="1"/>
</dbReference>
<evidence type="ECO:0000256" key="3">
    <source>
        <dbReference type="SAM" id="MobiDB-lite"/>
    </source>
</evidence>
<dbReference type="PROSITE" id="PS51450">
    <property type="entry name" value="LRR"/>
    <property type="match status" value="1"/>
</dbReference>
<dbReference type="EMBL" id="CADEPM010000003">
    <property type="protein sequence ID" value="CAB3401721.1"/>
    <property type="molecule type" value="Genomic_DNA"/>
</dbReference>
<evidence type="ECO:0000313" key="6">
    <source>
        <dbReference type="Proteomes" id="UP000494206"/>
    </source>
</evidence>
<gene>
    <name evidence="5" type="ORF">CBOVIS_LOCUS4429</name>
</gene>
<feature type="transmembrane region" description="Helical" evidence="4">
    <location>
        <begin position="246"/>
        <end position="268"/>
    </location>
</feature>
<feature type="region of interest" description="Disordered" evidence="3">
    <location>
        <begin position="174"/>
        <end position="232"/>
    </location>
</feature>
<dbReference type="SUPFAM" id="SSF52058">
    <property type="entry name" value="L domain-like"/>
    <property type="match status" value="1"/>
</dbReference>
<dbReference type="PANTHER" id="PTHR48051:SF42">
    <property type="entry name" value="LEUCINE-RICH REPEAT-CONTAINING PROTEIN 18-LIKE"/>
    <property type="match status" value="1"/>
</dbReference>
<dbReference type="Pfam" id="PF13855">
    <property type="entry name" value="LRR_8"/>
    <property type="match status" value="1"/>
</dbReference>
<reference evidence="5 6" key="1">
    <citation type="submission" date="2020-04" db="EMBL/GenBank/DDBJ databases">
        <authorList>
            <person name="Laetsch R D."/>
            <person name="Stevens L."/>
            <person name="Kumar S."/>
            <person name="Blaxter L. M."/>
        </authorList>
    </citation>
    <scope>NUCLEOTIDE SEQUENCE [LARGE SCALE GENOMIC DNA]</scope>
</reference>
<comment type="caution">
    <text evidence="5">The sequence shown here is derived from an EMBL/GenBank/DDBJ whole genome shotgun (WGS) entry which is preliminary data.</text>
</comment>
<dbReference type="OrthoDB" id="1394818at2759"/>
<evidence type="ECO:0000313" key="5">
    <source>
        <dbReference type="EMBL" id="CAB3401721.1"/>
    </source>
</evidence>
<evidence type="ECO:0008006" key="7">
    <source>
        <dbReference type="Google" id="ProtNLM"/>
    </source>
</evidence>
<feature type="compositionally biased region" description="Basic and acidic residues" evidence="3">
    <location>
        <begin position="174"/>
        <end position="189"/>
    </location>
</feature>
<proteinExistence type="predicted"/>
<evidence type="ECO:0000256" key="4">
    <source>
        <dbReference type="SAM" id="Phobius"/>
    </source>
</evidence>
<keyword evidence="1" id="KW-0433">Leucine-rich repeat</keyword>
<keyword evidence="4" id="KW-1133">Transmembrane helix</keyword>
<sequence length="440" mass="49400">MSQNLSLQELKNLQEDEEIDLSARQLVDVPPALVKLSKISHVDLSTNKIVCLPSAICKMTRIIKLDLANNRLYNLPSEIGNLRNLQYLNLYNNEIEDLPLGFADLKSLKWLDLKKNPLTEKLAKAAGNCGNENECKAAALSVVRFVGDRKKDIEALKSVERKVHEKIQLMNLEEKKRNRVENQQRKLREAAQGNAKSNGAAAHTSHNKDARLSAATMTKAKKASPAKKADDVDGVATKKRRGVFGYAFNLMYYVTVAVLAAATVAILINCADGAKNIPGSAPLCRDLTRIAAFEKPSALFWQNTKKTYGTVLYGYKRQLEPYTSKITKTTSQYYRKFAKTDIGAKIERLAIRIHTWFVDNVAKVVIKQVNTVQVWYKKEGHKHFQWLIDAVVTGSKMLVEMTLDILRNIANALAYVFTRIEIFVSKLMESGFQAAIKTLQ</sequence>
<dbReference type="InterPro" id="IPR050216">
    <property type="entry name" value="LRR_domain-containing"/>
</dbReference>
<protein>
    <recommendedName>
        <fullName evidence="7">Leucine-rich repeat-containing protein 59</fullName>
    </recommendedName>
</protein>
<dbReference type="InterPro" id="IPR001611">
    <property type="entry name" value="Leu-rich_rpt"/>
</dbReference>
<keyword evidence="2" id="KW-0677">Repeat</keyword>
<organism evidence="5 6">
    <name type="scientific">Caenorhabditis bovis</name>
    <dbReference type="NCBI Taxonomy" id="2654633"/>
    <lineage>
        <taxon>Eukaryota</taxon>
        <taxon>Metazoa</taxon>
        <taxon>Ecdysozoa</taxon>
        <taxon>Nematoda</taxon>
        <taxon>Chromadorea</taxon>
        <taxon>Rhabditida</taxon>
        <taxon>Rhabditina</taxon>
        <taxon>Rhabditomorpha</taxon>
        <taxon>Rhabditoidea</taxon>
        <taxon>Rhabditidae</taxon>
        <taxon>Peloderinae</taxon>
        <taxon>Caenorhabditis</taxon>
    </lineage>
</organism>
<dbReference type="Proteomes" id="UP000494206">
    <property type="component" value="Unassembled WGS sequence"/>
</dbReference>
<dbReference type="AlphaFoldDB" id="A0A8S1EKX6"/>
<dbReference type="InterPro" id="IPR032675">
    <property type="entry name" value="LRR_dom_sf"/>
</dbReference>
<accession>A0A8S1EKX6</accession>